<dbReference type="PANTHER" id="PTHR47338">
    <property type="entry name" value="ZN(II)2CYS6 TRANSCRIPTION FACTOR (EUROFUNG)-RELATED"/>
    <property type="match status" value="1"/>
</dbReference>
<feature type="compositionally biased region" description="Basic and acidic residues" evidence="6">
    <location>
        <begin position="134"/>
        <end position="148"/>
    </location>
</feature>
<dbReference type="Gene3D" id="4.10.240.10">
    <property type="entry name" value="Zn(2)-C6 fungal-type DNA-binding domain"/>
    <property type="match status" value="1"/>
</dbReference>
<dbReference type="PANTHER" id="PTHR47338:SF5">
    <property type="entry name" value="ZN(II)2CYS6 TRANSCRIPTION FACTOR (EUROFUNG)"/>
    <property type="match status" value="1"/>
</dbReference>
<feature type="region of interest" description="Disordered" evidence="6">
    <location>
        <begin position="113"/>
        <end position="196"/>
    </location>
</feature>
<keyword evidence="3" id="KW-0805">Transcription regulation</keyword>
<dbReference type="GO" id="GO:0000981">
    <property type="term" value="F:DNA-binding transcription factor activity, RNA polymerase II-specific"/>
    <property type="evidence" value="ECO:0007669"/>
    <property type="project" value="InterPro"/>
</dbReference>
<dbReference type="SMART" id="SM00066">
    <property type="entry name" value="GAL4"/>
    <property type="match status" value="1"/>
</dbReference>
<evidence type="ECO:0000313" key="8">
    <source>
        <dbReference type="EMBL" id="KAF9474743.1"/>
    </source>
</evidence>
<evidence type="ECO:0000256" key="5">
    <source>
        <dbReference type="ARBA" id="ARBA00023242"/>
    </source>
</evidence>
<dbReference type="InterPro" id="IPR036864">
    <property type="entry name" value="Zn2-C6_fun-type_DNA-bd_sf"/>
</dbReference>
<feature type="region of interest" description="Disordered" evidence="6">
    <location>
        <begin position="230"/>
        <end position="356"/>
    </location>
</feature>
<dbReference type="AlphaFoldDB" id="A0A9P6CWM0"/>
<reference evidence="8" key="1">
    <citation type="submission" date="2020-11" db="EMBL/GenBank/DDBJ databases">
        <authorList>
            <consortium name="DOE Joint Genome Institute"/>
            <person name="Ahrendt S."/>
            <person name="Riley R."/>
            <person name="Andreopoulos W."/>
            <person name="Labutti K."/>
            <person name="Pangilinan J."/>
            <person name="Ruiz-Duenas F.J."/>
            <person name="Barrasa J.M."/>
            <person name="Sanchez-Garcia M."/>
            <person name="Camarero S."/>
            <person name="Miyauchi S."/>
            <person name="Serrano A."/>
            <person name="Linde D."/>
            <person name="Babiker R."/>
            <person name="Drula E."/>
            <person name="Ayuso-Fernandez I."/>
            <person name="Pacheco R."/>
            <person name="Padilla G."/>
            <person name="Ferreira P."/>
            <person name="Barriuso J."/>
            <person name="Kellner H."/>
            <person name="Castanera R."/>
            <person name="Alfaro M."/>
            <person name="Ramirez L."/>
            <person name="Pisabarro A.G."/>
            <person name="Kuo A."/>
            <person name="Tritt A."/>
            <person name="Lipzen A."/>
            <person name="He G."/>
            <person name="Yan M."/>
            <person name="Ng V."/>
            <person name="Cullen D."/>
            <person name="Martin F."/>
            <person name="Rosso M.-N."/>
            <person name="Henrissat B."/>
            <person name="Hibbett D."/>
            <person name="Martinez A.T."/>
            <person name="Grigoriev I.V."/>
        </authorList>
    </citation>
    <scope>NUCLEOTIDE SEQUENCE</scope>
    <source>
        <strain evidence="8">CIRM-BRFM 674</strain>
    </source>
</reference>
<feature type="compositionally biased region" description="Polar residues" evidence="6">
    <location>
        <begin position="149"/>
        <end position="158"/>
    </location>
</feature>
<dbReference type="EMBL" id="MU155364">
    <property type="protein sequence ID" value="KAF9474743.1"/>
    <property type="molecule type" value="Genomic_DNA"/>
</dbReference>
<evidence type="ECO:0000256" key="4">
    <source>
        <dbReference type="ARBA" id="ARBA00023163"/>
    </source>
</evidence>
<feature type="compositionally biased region" description="Basic residues" evidence="6">
    <location>
        <begin position="236"/>
        <end position="253"/>
    </location>
</feature>
<proteinExistence type="predicted"/>
<dbReference type="OrthoDB" id="10261408at2759"/>
<protein>
    <recommendedName>
        <fullName evidence="7">Zn(2)-C6 fungal-type domain-containing protein</fullName>
    </recommendedName>
</protein>
<dbReference type="CDD" id="cd00067">
    <property type="entry name" value="GAL4"/>
    <property type="match status" value="1"/>
</dbReference>
<keyword evidence="5" id="KW-0539">Nucleus</keyword>
<comment type="subcellular location">
    <subcellularLocation>
        <location evidence="1">Nucleus</location>
    </subcellularLocation>
</comment>
<keyword evidence="9" id="KW-1185">Reference proteome</keyword>
<feature type="region of interest" description="Disordered" evidence="6">
    <location>
        <begin position="1"/>
        <end position="38"/>
    </location>
</feature>
<keyword evidence="4" id="KW-0804">Transcription</keyword>
<feature type="compositionally biased region" description="Polar residues" evidence="6">
    <location>
        <begin position="169"/>
        <end position="188"/>
    </location>
</feature>
<dbReference type="PROSITE" id="PS00463">
    <property type="entry name" value="ZN2_CY6_FUNGAL_1"/>
    <property type="match status" value="1"/>
</dbReference>
<evidence type="ECO:0000259" key="7">
    <source>
        <dbReference type="PROSITE" id="PS50048"/>
    </source>
</evidence>
<sequence length="898" mass="101815">MVTSPSTDIYAPFQPQLMSEEGHQSSEEGSGLHSPVFGAPYPTHGDSFRYSDVQHNMGAQYDYGQSLAQQPPILHDIELPNSSSAHRVAFSNHYSLPSRNQLGIDFSIQPPVTSRIPAAPQPAPHIDFRYSPTTERRLPGGPSHDHSYTRASGSSSSMPMEGDHRASLVPSTSARSESSPAADASTSPRESRKEISSVVIACRQCRSRKIRCDSTRPVCNNCVRRSNPCEYDLVPKRRGPDKRPGTRQRSCKKRPADGSAPPPPKRKRTTTTERPAEQRELPPSRVKENLQQESKRLSPTTSRHLERHHPQQDPHYPHLQPPPPHSAQGPPSPTDLRMPSDPDQYKPDLSSAPYRRTQSYMYDQGSYTKSSYPRQLDVNTLQFPDTNHRNLPIPISPSIESEQKLWWDKILKMMDLNDVAAELTFLVNNTGSLLSFINLTYLIKRLFRDEERQRIQPSFIFAILAMAKLMKSSSIEDGVIGLQQAMMLAHDARAAFQDSIRANWIDPMLAEAALILALFESSAYPNHTAARATEALITLDSLIRNIQLTTIDSHDRDVSLFSPNRVPVILCDSGFDDYNDRQCQCLTPDGQNTNNHYSTRPHNLPWDEMWTAEEVRQEEIRRLCWCALTLVSEYVACCEAFNEEPPRFFICDPANYGLLFPGEVIDRVSPQYRASDSLSPKESVWGLYCRSMLLWNFCNRFRTPSQAEDRAEEAQEAFLEAQALEDALNTHQCNLDTNLIYTTREYIHNTRMLVAQALRSFHGLENGKSTPGPIFKRKQAEDWLFYEDQVIRRVNNLIHSLSSQAAHQLTRRPYRINWFINQLAICLVLWTHDPTLDDALKLAKSILVPIDVLNALWPCPAIQARCDAMRQQLIEACTTRNIELPLPPSYTVPSFLRP</sequence>
<gene>
    <name evidence="8" type="ORF">BDN70DRAFT_884499</name>
</gene>
<accession>A0A9P6CWM0</accession>
<evidence type="ECO:0000313" key="9">
    <source>
        <dbReference type="Proteomes" id="UP000807469"/>
    </source>
</evidence>
<dbReference type="InterPro" id="IPR001138">
    <property type="entry name" value="Zn2Cys6_DnaBD"/>
</dbReference>
<comment type="caution">
    <text evidence="8">The sequence shown here is derived from an EMBL/GenBank/DDBJ whole genome shotgun (WGS) entry which is preliminary data.</text>
</comment>
<evidence type="ECO:0000256" key="1">
    <source>
        <dbReference type="ARBA" id="ARBA00004123"/>
    </source>
</evidence>
<feature type="compositionally biased region" description="Pro residues" evidence="6">
    <location>
        <begin position="319"/>
        <end position="333"/>
    </location>
</feature>
<dbReference type="GO" id="GO:0008270">
    <property type="term" value="F:zinc ion binding"/>
    <property type="evidence" value="ECO:0007669"/>
    <property type="project" value="InterPro"/>
</dbReference>
<organism evidence="8 9">
    <name type="scientific">Pholiota conissans</name>
    <dbReference type="NCBI Taxonomy" id="109636"/>
    <lineage>
        <taxon>Eukaryota</taxon>
        <taxon>Fungi</taxon>
        <taxon>Dikarya</taxon>
        <taxon>Basidiomycota</taxon>
        <taxon>Agaricomycotina</taxon>
        <taxon>Agaricomycetes</taxon>
        <taxon>Agaricomycetidae</taxon>
        <taxon>Agaricales</taxon>
        <taxon>Agaricineae</taxon>
        <taxon>Strophariaceae</taxon>
        <taxon>Pholiota</taxon>
    </lineage>
</organism>
<dbReference type="SUPFAM" id="SSF57701">
    <property type="entry name" value="Zn2/Cys6 DNA-binding domain"/>
    <property type="match status" value="1"/>
</dbReference>
<evidence type="ECO:0000256" key="2">
    <source>
        <dbReference type="ARBA" id="ARBA00022723"/>
    </source>
</evidence>
<dbReference type="Pfam" id="PF00172">
    <property type="entry name" value="Zn_clus"/>
    <property type="match status" value="1"/>
</dbReference>
<evidence type="ECO:0000256" key="6">
    <source>
        <dbReference type="SAM" id="MobiDB-lite"/>
    </source>
</evidence>
<evidence type="ECO:0000256" key="3">
    <source>
        <dbReference type="ARBA" id="ARBA00023015"/>
    </source>
</evidence>
<keyword evidence="2" id="KW-0479">Metal-binding</keyword>
<feature type="compositionally biased region" description="Basic and acidic residues" evidence="6">
    <location>
        <begin position="270"/>
        <end position="296"/>
    </location>
</feature>
<dbReference type="InterPro" id="IPR050815">
    <property type="entry name" value="TF_fung"/>
</dbReference>
<dbReference type="PROSITE" id="PS50048">
    <property type="entry name" value="ZN2_CY6_FUNGAL_2"/>
    <property type="match status" value="1"/>
</dbReference>
<name>A0A9P6CWM0_9AGAR</name>
<dbReference type="GO" id="GO:0005634">
    <property type="term" value="C:nucleus"/>
    <property type="evidence" value="ECO:0007669"/>
    <property type="project" value="UniProtKB-SubCell"/>
</dbReference>
<feature type="domain" description="Zn(2)-C6 fungal-type" evidence="7">
    <location>
        <begin position="201"/>
        <end position="231"/>
    </location>
</feature>
<dbReference type="Proteomes" id="UP000807469">
    <property type="component" value="Unassembled WGS sequence"/>
</dbReference>